<dbReference type="Pfam" id="PF13620">
    <property type="entry name" value="CarboxypepD_reg"/>
    <property type="match status" value="1"/>
</dbReference>
<keyword evidence="6" id="KW-0675">Receptor</keyword>
<evidence type="ECO:0000259" key="5">
    <source>
        <dbReference type="Pfam" id="PF14905"/>
    </source>
</evidence>
<sequence>MRLFFLLLLTGVLCSNAQAQMTLSGTVRSNNEKTIPFAMIRLQRLHSTRQQALQADSTGHFSFRQLHAGQYQVSTSLTGYKPVILDVVLQKDTSIVIMLVTADTRLGEVVVSAAKPAINDNPDKLVYNVSSNITATGSDVLTTIGKVPGIKVNDHEISIAGKGAVKVMINDRLVQLSGTDLIRFLKSMSANQISKIELIKNPNASYDAEGNAGLLNITTKQSKTQGYSGNVQANAKRWLHNPAVVYGASDYEAVNVSATLNYNAGKWSAYGSINLDQDHHLEGFQTTLSYPKQTWLQSDTGKYRYYNVNIVAGADYKISPNTSIGINYQGGKNLYDGSDHVNNPVFDKASGKMDSVLKTYATYYPIALSNAVNLHSVINFDTSGRKLLLNADYINYYRTDKSDFESHNYLGSDPVHPTATSRYFSNNKQRINIYTLKADAEIPARFAKIMLGGKLSFIDNYSNAFYYNKTGRDELVYNTDLSNEFDYKENTQALYISISKAFGKWKYEAGLRGELTQTKGYSYTLNKETVNKYFRLFPSLSVSYQANDNNSLAFNVGKRINRPSFWNLNPFKSLYTAYSYGEGNPYLAPEYNTNFEVSHTYKNMLTSSVFFNVTNNGFNYITVASTDTNLVYTKPLNFIQTYRAGISESISLQLFGWLDNNNQVSVYHTTARSAVPYIKSVEGIGVYLATNNNIYLNSDKTLAAAINCWYQFPEVDHIGKTDAYYKMDVGMKAAVLKKKIDISLTVNDIFLSSATAVSTNINGIPQKLTNFQLYRYVLLGVSYRFGSSEHKAIRTDTGNADEKGRIH</sequence>
<feature type="signal peptide" evidence="4">
    <location>
        <begin position="1"/>
        <end position="19"/>
    </location>
</feature>
<dbReference type="SUPFAM" id="SSF49464">
    <property type="entry name" value="Carboxypeptidase regulatory domain-like"/>
    <property type="match status" value="1"/>
</dbReference>
<dbReference type="PANTHER" id="PTHR40980">
    <property type="entry name" value="PLUG DOMAIN-CONTAINING PROTEIN"/>
    <property type="match status" value="1"/>
</dbReference>
<feature type="chain" id="PRO_5046503723" evidence="4">
    <location>
        <begin position="20"/>
        <end position="807"/>
    </location>
</feature>
<evidence type="ECO:0000256" key="4">
    <source>
        <dbReference type="SAM" id="SignalP"/>
    </source>
</evidence>
<gene>
    <name evidence="6" type="ORF">KE626_26880</name>
</gene>
<evidence type="ECO:0000256" key="2">
    <source>
        <dbReference type="ARBA" id="ARBA00023136"/>
    </source>
</evidence>
<evidence type="ECO:0000313" key="7">
    <source>
        <dbReference type="Proteomes" id="UP000676386"/>
    </source>
</evidence>
<keyword evidence="4" id="KW-0732">Signal</keyword>
<dbReference type="RefSeq" id="WP_211976117.1">
    <property type="nucleotide sequence ID" value="NZ_CBFHAM010000025.1"/>
</dbReference>
<keyword evidence="2" id="KW-0472">Membrane</keyword>
<protein>
    <submittedName>
        <fullName evidence="6">TonB-dependent receptor family protein</fullName>
    </submittedName>
</protein>
<dbReference type="Pfam" id="PF14905">
    <property type="entry name" value="OMP_b-brl_3"/>
    <property type="match status" value="1"/>
</dbReference>
<organism evidence="6 7">
    <name type="scientific">Chitinophaga hostae</name>
    <dbReference type="NCBI Taxonomy" id="2831022"/>
    <lineage>
        <taxon>Bacteria</taxon>
        <taxon>Pseudomonadati</taxon>
        <taxon>Bacteroidota</taxon>
        <taxon>Chitinophagia</taxon>
        <taxon>Chitinophagales</taxon>
        <taxon>Chitinophagaceae</taxon>
        <taxon>Chitinophaga</taxon>
    </lineage>
</organism>
<dbReference type="EMBL" id="JAGTXB010000018">
    <property type="protein sequence ID" value="MBS0030980.1"/>
    <property type="molecule type" value="Genomic_DNA"/>
</dbReference>
<proteinExistence type="predicted"/>
<dbReference type="Gene3D" id="2.40.170.20">
    <property type="entry name" value="TonB-dependent receptor, beta-barrel domain"/>
    <property type="match status" value="1"/>
</dbReference>
<dbReference type="InterPro" id="IPR008969">
    <property type="entry name" value="CarboxyPept-like_regulatory"/>
</dbReference>
<comment type="caution">
    <text evidence="6">The sequence shown here is derived from an EMBL/GenBank/DDBJ whole genome shotgun (WGS) entry which is preliminary data.</text>
</comment>
<keyword evidence="3" id="KW-0998">Cell outer membrane</keyword>
<dbReference type="SUPFAM" id="SSF56935">
    <property type="entry name" value="Porins"/>
    <property type="match status" value="1"/>
</dbReference>
<dbReference type="PANTHER" id="PTHR40980:SF4">
    <property type="entry name" value="TONB-DEPENDENT RECEPTOR-LIKE BETA-BARREL DOMAIN-CONTAINING PROTEIN"/>
    <property type="match status" value="1"/>
</dbReference>
<dbReference type="Proteomes" id="UP000676386">
    <property type="component" value="Unassembled WGS sequence"/>
</dbReference>
<dbReference type="InterPro" id="IPR036942">
    <property type="entry name" value="Beta-barrel_TonB_sf"/>
</dbReference>
<keyword evidence="7" id="KW-1185">Reference proteome</keyword>
<accession>A0ABS5J6Y0</accession>
<feature type="domain" description="Outer membrane protein beta-barrel" evidence="5">
    <location>
        <begin position="379"/>
        <end position="783"/>
    </location>
</feature>
<comment type="subcellular location">
    <subcellularLocation>
        <location evidence="1">Cell outer membrane</location>
    </subcellularLocation>
</comment>
<name>A0ABS5J6Y0_9BACT</name>
<dbReference type="InterPro" id="IPR041700">
    <property type="entry name" value="OMP_b-brl_3"/>
</dbReference>
<evidence type="ECO:0000256" key="3">
    <source>
        <dbReference type="ARBA" id="ARBA00023237"/>
    </source>
</evidence>
<evidence type="ECO:0000313" key="6">
    <source>
        <dbReference type="EMBL" id="MBS0030980.1"/>
    </source>
</evidence>
<reference evidence="6 7" key="1">
    <citation type="submission" date="2021-04" db="EMBL/GenBank/DDBJ databases">
        <title>Chitinophaga sp. nov., isolated from the rhizosphere soil.</title>
        <authorList>
            <person name="He S."/>
        </authorList>
    </citation>
    <scope>NUCLEOTIDE SEQUENCE [LARGE SCALE GENOMIC DNA]</scope>
    <source>
        <strain evidence="6 7">2R12</strain>
    </source>
</reference>
<evidence type="ECO:0000256" key="1">
    <source>
        <dbReference type="ARBA" id="ARBA00004442"/>
    </source>
</evidence>
<dbReference type="Gene3D" id="2.60.40.1120">
    <property type="entry name" value="Carboxypeptidase-like, regulatory domain"/>
    <property type="match status" value="1"/>
</dbReference>